<dbReference type="Pfam" id="PF17189">
    <property type="entry name" value="Glyco_hydro_30C"/>
    <property type="match status" value="1"/>
</dbReference>
<reference evidence="2" key="1">
    <citation type="submission" date="2021-01" db="EMBL/GenBank/DDBJ databases">
        <authorList>
            <person name="Corre E."/>
            <person name="Pelletier E."/>
            <person name="Niang G."/>
            <person name="Scheremetjew M."/>
            <person name="Finn R."/>
            <person name="Kale V."/>
            <person name="Holt S."/>
            <person name="Cochrane G."/>
            <person name="Meng A."/>
            <person name="Brown T."/>
            <person name="Cohen L."/>
        </authorList>
    </citation>
    <scope>NUCLEOTIDE SEQUENCE</scope>
    <source>
        <strain evidence="2">Isolate 1302-5</strain>
    </source>
</reference>
<dbReference type="EMBL" id="HBKQ01009161">
    <property type="protein sequence ID" value="CAE2215124.1"/>
    <property type="molecule type" value="Transcribed_RNA"/>
</dbReference>
<feature type="domain" description="Glycosyl hydrolase family 30 beta sandwich" evidence="1">
    <location>
        <begin position="102"/>
        <end position="146"/>
    </location>
</feature>
<name>A0A7S4I161_9STRA</name>
<accession>A0A7S4I161</accession>
<protein>
    <recommendedName>
        <fullName evidence="1">Glycosyl hydrolase family 30 beta sandwich domain-containing protein</fullName>
    </recommendedName>
</protein>
<proteinExistence type="predicted"/>
<evidence type="ECO:0000313" key="2">
    <source>
        <dbReference type="EMBL" id="CAE2215124.1"/>
    </source>
</evidence>
<evidence type="ECO:0000259" key="1">
    <source>
        <dbReference type="Pfam" id="PF17189"/>
    </source>
</evidence>
<gene>
    <name evidence="2" type="ORF">OAUR00152_LOCUS6124</name>
</gene>
<sequence>MAPTGASYESMQVVKFVAQRKVNQCLGILPLANGGGAYGRRGGAQAVMVPCDHPSSLWEYFPQTGEVLSYFFSPPNENGTVCLTTGWPFLQAGAFDTTEAATDSSTVVVVLNEADDEANFVLTLPNGIEPPPVLKSAIPAHSIQTYLL</sequence>
<organism evidence="2">
    <name type="scientific">Odontella aurita</name>
    <dbReference type="NCBI Taxonomy" id="265563"/>
    <lineage>
        <taxon>Eukaryota</taxon>
        <taxon>Sar</taxon>
        <taxon>Stramenopiles</taxon>
        <taxon>Ochrophyta</taxon>
        <taxon>Bacillariophyta</taxon>
        <taxon>Mediophyceae</taxon>
        <taxon>Biddulphiophycidae</taxon>
        <taxon>Eupodiscales</taxon>
        <taxon>Odontellaceae</taxon>
        <taxon>Odontella</taxon>
    </lineage>
</organism>
<dbReference type="AlphaFoldDB" id="A0A7S4I161"/>
<dbReference type="InterPro" id="IPR033452">
    <property type="entry name" value="GH30_C"/>
</dbReference>